<reference evidence="1 2" key="1">
    <citation type="submission" date="2020-11" db="EMBL/GenBank/DDBJ databases">
        <title>Arthrobacter antarcticus sp. nov., isolated from Antarctic Soil.</title>
        <authorList>
            <person name="Li J."/>
        </authorList>
    </citation>
    <scope>NUCLEOTIDE SEQUENCE [LARGE SCALE GENOMIC DNA]</scope>
    <source>
        <strain evidence="1 2">Z1-20</strain>
    </source>
</reference>
<dbReference type="InterPro" id="IPR046739">
    <property type="entry name" value="DUF6789"/>
</dbReference>
<dbReference type="EMBL" id="JADNYM010000008">
    <property type="protein sequence ID" value="MBG0739365.1"/>
    <property type="molecule type" value="Genomic_DNA"/>
</dbReference>
<gene>
    <name evidence="1" type="ORF">IV500_08180</name>
</gene>
<accession>A0A931CMT6</accession>
<organism evidence="1 2">
    <name type="scientific">Arthrobacter terrae</name>
    <dbReference type="NCBI Taxonomy" id="2935737"/>
    <lineage>
        <taxon>Bacteria</taxon>
        <taxon>Bacillati</taxon>
        <taxon>Actinomycetota</taxon>
        <taxon>Actinomycetes</taxon>
        <taxon>Micrococcales</taxon>
        <taxon>Micrococcaceae</taxon>
        <taxon>Arthrobacter</taxon>
    </lineage>
</organism>
<dbReference type="AlphaFoldDB" id="A0A931CMT6"/>
<dbReference type="Proteomes" id="UP000655366">
    <property type="component" value="Unassembled WGS sequence"/>
</dbReference>
<protein>
    <recommendedName>
        <fullName evidence="3">DUF1440 domain-containing protein</fullName>
    </recommendedName>
</protein>
<name>A0A931CMT6_9MICC</name>
<evidence type="ECO:0000313" key="1">
    <source>
        <dbReference type="EMBL" id="MBG0739365.1"/>
    </source>
</evidence>
<comment type="caution">
    <text evidence="1">The sequence shown here is derived from an EMBL/GenBank/DDBJ whole genome shotgun (WGS) entry which is preliminary data.</text>
</comment>
<dbReference type="RefSeq" id="WP_196396300.1">
    <property type="nucleotide sequence ID" value="NZ_JADNYM010000008.1"/>
</dbReference>
<dbReference type="Pfam" id="PF20587">
    <property type="entry name" value="DUF6789"/>
    <property type="match status" value="1"/>
</dbReference>
<sequence>MNRWIGTIAKDLTQGAAAGIAATVPMSLAMKAAQRAGLVGKQPPRSITENALHAAGVPASSPTVKTISTANHFLIGASLGGVFAVLSRAMPPLRTGIGGAAFGLSVWGVSYEKLIPSLGLLPPASRDQPGRPLAVAAAHVVFGAALAGCLRALRR</sequence>
<proteinExistence type="predicted"/>
<keyword evidence="2" id="KW-1185">Reference proteome</keyword>
<evidence type="ECO:0000313" key="2">
    <source>
        <dbReference type="Proteomes" id="UP000655366"/>
    </source>
</evidence>
<evidence type="ECO:0008006" key="3">
    <source>
        <dbReference type="Google" id="ProtNLM"/>
    </source>
</evidence>